<dbReference type="EMBL" id="OU893344">
    <property type="protein sequence ID" value="CAG9785325.1"/>
    <property type="molecule type" value="Genomic_DNA"/>
</dbReference>
<dbReference type="GO" id="GO:0034626">
    <property type="term" value="P:fatty acid elongation, polyunsaturated fatty acid"/>
    <property type="evidence" value="ECO:0007669"/>
    <property type="project" value="TreeGrafter"/>
</dbReference>
<dbReference type="GO" id="GO:0005789">
    <property type="term" value="C:endoplasmic reticulum membrane"/>
    <property type="evidence" value="ECO:0007669"/>
    <property type="project" value="TreeGrafter"/>
</dbReference>
<evidence type="ECO:0000256" key="6">
    <source>
        <dbReference type="ARBA" id="ARBA00022989"/>
    </source>
</evidence>
<evidence type="ECO:0000256" key="10">
    <source>
        <dbReference type="RuleBase" id="RU361115"/>
    </source>
</evidence>
<evidence type="ECO:0000313" key="11">
    <source>
        <dbReference type="EMBL" id="CAG9785325.1"/>
    </source>
</evidence>
<dbReference type="GO" id="GO:0009922">
    <property type="term" value="F:fatty acid elongase activity"/>
    <property type="evidence" value="ECO:0007669"/>
    <property type="project" value="UniProtKB-EC"/>
</dbReference>
<dbReference type="AlphaFoldDB" id="A0A9N9WCK4"/>
<dbReference type="PANTHER" id="PTHR11157">
    <property type="entry name" value="FATTY ACID ACYL TRANSFERASE-RELATED"/>
    <property type="match status" value="1"/>
</dbReference>
<dbReference type="GO" id="GO:0019367">
    <property type="term" value="P:fatty acid elongation, saturated fatty acid"/>
    <property type="evidence" value="ECO:0007669"/>
    <property type="project" value="TreeGrafter"/>
</dbReference>
<feature type="transmembrane region" description="Helical" evidence="10">
    <location>
        <begin position="108"/>
        <end position="131"/>
    </location>
</feature>
<keyword evidence="12" id="KW-1185">Reference proteome</keyword>
<keyword evidence="8 10" id="KW-0472">Membrane</keyword>
<evidence type="ECO:0000256" key="4">
    <source>
        <dbReference type="ARBA" id="ARBA00022692"/>
    </source>
</evidence>
<comment type="catalytic activity">
    <reaction evidence="10">
        <text>a very-long-chain acyl-CoA + malonyl-CoA + H(+) = a very-long-chain 3-oxoacyl-CoA + CO2 + CoA</text>
        <dbReference type="Rhea" id="RHEA:32727"/>
        <dbReference type="ChEBI" id="CHEBI:15378"/>
        <dbReference type="ChEBI" id="CHEBI:16526"/>
        <dbReference type="ChEBI" id="CHEBI:57287"/>
        <dbReference type="ChEBI" id="CHEBI:57384"/>
        <dbReference type="ChEBI" id="CHEBI:90725"/>
        <dbReference type="ChEBI" id="CHEBI:90736"/>
        <dbReference type="EC" id="2.3.1.199"/>
    </reaction>
</comment>
<name>A0A9N9WCK4_9NEOP</name>
<feature type="transmembrane region" description="Helical" evidence="10">
    <location>
        <begin position="34"/>
        <end position="53"/>
    </location>
</feature>
<dbReference type="GO" id="GO:0034625">
    <property type="term" value="P:fatty acid elongation, monounsaturated fatty acid"/>
    <property type="evidence" value="ECO:0007669"/>
    <property type="project" value="TreeGrafter"/>
</dbReference>
<evidence type="ECO:0000256" key="1">
    <source>
        <dbReference type="ARBA" id="ARBA00004141"/>
    </source>
</evidence>
<evidence type="ECO:0000256" key="8">
    <source>
        <dbReference type="ARBA" id="ARBA00023136"/>
    </source>
</evidence>
<keyword evidence="6 10" id="KW-1133">Transmembrane helix</keyword>
<sequence length="282" mass="32719">MSFSLGIKNPAWDLSKSAFPELDSLPLMQNPGPVLMILAGYLLLVLKIGPAFMRKREAYKLTGVLAFYNAFQVLLSVYLFLKYFFALVEFGLVPKTCYMAQESARKKILLYIWLYFAAKLSELLDTVFFVLRKKDKQVTFLHLYHHSIMMIGTWLILKYSPSQTLIFIGATNSLVHVVMYTYYGLAVFGPKFEKYLKWKKYITTMQLVQFVSIIFQYLLSVKYCDCPPSKGLVTCIALNTMFFFVLFLNFYRKSYKKSKPNDKANTQNVITEELKGEHEKVN</sequence>
<reference evidence="11" key="2">
    <citation type="submission" date="2022-10" db="EMBL/GenBank/DDBJ databases">
        <authorList>
            <consortium name="ENA_rothamsted_submissions"/>
            <consortium name="culmorum"/>
            <person name="King R."/>
        </authorList>
    </citation>
    <scope>NUCLEOTIDE SEQUENCE</scope>
</reference>
<organism evidence="11 12">
    <name type="scientific">Diatraea saccharalis</name>
    <name type="common">sugarcane borer</name>
    <dbReference type="NCBI Taxonomy" id="40085"/>
    <lineage>
        <taxon>Eukaryota</taxon>
        <taxon>Metazoa</taxon>
        <taxon>Ecdysozoa</taxon>
        <taxon>Arthropoda</taxon>
        <taxon>Hexapoda</taxon>
        <taxon>Insecta</taxon>
        <taxon>Pterygota</taxon>
        <taxon>Neoptera</taxon>
        <taxon>Endopterygota</taxon>
        <taxon>Lepidoptera</taxon>
        <taxon>Glossata</taxon>
        <taxon>Ditrysia</taxon>
        <taxon>Pyraloidea</taxon>
        <taxon>Crambidae</taxon>
        <taxon>Crambinae</taxon>
        <taxon>Diatraea</taxon>
    </lineage>
</organism>
<dbReference type="Proteomes" id="UP001153714">
    <property type="component" value="Chromosome 13"/>
</dbReference>
<feature type="transmembrane region" description="Helical" evidence="10">
    <location>
        <begin position="143"/>
        <end position="160"/>
    </location>
</feature>
<evidence type="ECO:0000256" key="5">
    <source>
        <dbReference type="ARBA" id="ARBA00022832"/>
    </source>
</evidence>
<feature type="transmembrane region" description="Helical" evidence="10">
    <location>
        <begin position="166"/>
        <end position="189"/>
    </location>
</feature>
<feature type="transmembrane region" description="Helical" evidence="10">
    <location>
        <begin position="231"/>
        <end position="251"/>
    </location>
</feature>
<keyword evidence="3 10" id="KW-0808">Transferase</keyword>
<feature type="transmembrane region" description="Helical" evidence="10">
    <location>
        <begin position="201"/>
        <end position="219"/>
    </location>
</feature>
<dbReference type="Pfam" id="PF01151">
    <property type="entry name" value="ELO"/>
    <property type="match status" value="1"/>
</dbReference>
<keyword evidence="7 10" id="KW-0443">Lipid metabolism</keyword>
<comment type="similarity">
    <text evidence="10">Belongs to the ELO family.</text>
</comment>
<keyword evidence="9 10" id="KW-0275">Fatty acid biosynthesis</keyword>
<gene>
    <name evidence="11" type="ORF">DIATSA_LOCUS3367</name>
</gene>
<evidence type="ECO:0000256" key="3">
    <source>
        <dbReference type="ARBA" id="ARBA00022679"/>
    </source>
</evidence>
<evidence type="ECO:0000256" key="2">
    <source>
        <dbReference type="ARBA" id="ARBA00022516"/>
    </source>
</evidence>
<keyword evidence="4 10" id="KW-0812">Transmembrane</keyword>
<dbReference type="OrthoDB" id="434092at2759"/>
<evidence type="ECO:0000256" key="9">
    <source>
        <dbReference type="ARBA" id="ARBA00023160"/>
    </source>
</evidence>
<comment type="subcellular location">
    <subcellularLocation>
        <location evidence="1">Membrane</location>
        <topology evidence="1">Multi-pass membrane protein</topology>
    </subcellularLocation>
</comment>
<evidence type="ECO:0000256" key="7">
    <source>
        <dbReference type="ARBA" id="ARBA00023098"/>
    </source>
</evidence>
<dbReference type="PANTHER" id="PTHR11157:SF103">
    <property type="entry name" value="ELONGATION OF VERY LONG CHAIN FATTY ACIDS PROTEIN"/>
    <property type="match status" value="1"/>
</dbReference>
<dbReference type="EC" id="2.3.1.199" evidence="10"/>
<proteinExistence type="inferred from homology"/>
<dbReference type="GO" id="GO:0042761">
    <property type="term" value="P:very long-chain fatty acid biosynthetic process"/>
    <property type="evidence" value="ECO:0007669"/>
    <property type="project" value="TreeGrafter"/>
</dbReference>
<reference evidence="11" key="1">
    <citation type="submission" date="2021-12" db="EMBL/GenBank/DDBJ databases">
        <authorList>
            <person name="King R."/>
        </authorList>
    </citation>
    <scope>NUCLEOTIDE SEQUENCE</scope>
</reference>
<accession>A0A9N9WCK4</accession>
<keyword evidence="5 10" id="KW-0276">Fatty acid metabolism</keyword>
<protein>
    <recommendedName>
        <fullName evidence="10">Elongation of very long chain fatty acids protein</fullName>
        <ecNumber evidence="10">2.3.1.199</ecNumber>
    </recommendedName>
    <alternativeName>
        <fullName evidence="10">Very-long-chain 3-oxoacyl-CoA synthase</fullName>
    </alternativeName>
</protein>
<evidence type="ECO:0000313" key="12">
    <source>
        <dbReference type="Proteomes" id="UP001153714"/>
    </source>
</evidence>
<feature type="transmembrane region" description="Helical" evidence="10">
    <location>
        <begin position="65"/>
        <end position="88"/>
    </location>
</feature>
<keyword evidence="2 10" id="KW-0444">Lipid biosynthesis</keyword>
<dbReference type="InterPro" id="IPR002076">
    <property type="entry name" value="ELO_fam"/>
</dbReference>
<dbReference type="GO" id="GO:0030148">
    <property type="term" value="P:sphingolipid biosynthetic process"/>
    <property type="evidence" value="ECO:0007669"/>
    <property type="project" value="TreeGrafter"/>
</dbReference>